<feature type="binding site" evidence="8">
    <location>
        <position position="32"/>
    </location>
    <ligand>
        <name>Zn(2+)</name>
        <dbReference type="ChEBI" id="CHEBI:29105"/>
        <note>catalytic</note>
    </ligand>
</feature>
<evidence type="ECO:0000313" key="11">
    <source>
        <dbReference type="Proteomes" id="UP000008983"/>
    </source>
</evidence>
<dbReference type="InterPro" id="IPR009030">
    <property type="entry name" value="Growth_fac_rcpt_cys_sf"/>
</dbReference>
<dbReference type="InterPro" id="IPR001577">
    <property type="entry name" value="Peptidase_M8"/>
</dbReference>
<feature type="domain" description="EGF-like" evidence="9">
    <location>
        <begin position="530"/>
        <end position="563"/>
    </location>
</feature>
<dbReference type="GeneID" id="14907513"/>
<feature type="binding site" evidence="8">
    <location>
        <position position="110"/>
    </location>
    <ligand>
        <name>Zn(2+)</name>
        <dbReference type="ChEBI" id="CHEBI:29105"/>
        <note>catalytic</note>
    </ligand>
</feature>
<dbReference type="GO" id="GO:0046872">
    <property type="term" value="F:metal ion binding"/>
    <property type="evidence" value="ECO:0007669"/>
    <property type="project" value="UniProtKB-KW"/>
</dbReference>
<feature type="domain" description="EGF-like" evidence="9">
    <location>
        <begin position="697"/>
        <end position="728"/>
    </location>
</feature>
<dbReference type="RefSeq" id="XP_004034858.1">
    <property type="nucleotide sequence ID" value="XM_004034810.1"/>
</dbReference>
<comment type="similarity">
    <text evidence="1">Belongs to the peptidase M8 family.</text>
</comment>
<evidence type="ECO:0000256" key="5">
    <source>
        <dbReference type="ARBA" id="ARBA00022833"/>
    </source>
</evidence>
<dbReference type="PANTHER" id="PTHR10942:SF0">
    <property type="entry name" value="LEISHMANOLYSIN-LIKE PEPTIDASE"/>
    <property type="match status" value="1"/>
</dbReference>
<dbReference type="eggNOG" id="KOG3525">
    <property type="taxonomic scope" value="Eukaryota"/>
</dbReference>
<evidence type="ECO:0000313" key="10">
    <source>
        <dbReference type="EMBL" id="EGR31372.1"/>
    </source>
</evidence>
<accession>G0QTT3</accession>
<evidence type="ECO:0000256" key="7">
    <source>
        <dbReference type="PIRSR" id="PIRSR601577-1"/>
    </source>
</evidence>
<dbReference type="GO" id="GO:0016020">
    <property type="term" value="C:membrane"/>
    <property type="evidence" value="ECO:0007669"/>
    <property type="project" value="InterPro"/>
</dbReference>
<gene>
    <name evidence="10" type="ORF">IMG5_111270</name>
</gene>
<evidence type="ECO:0000256" key="1">
    <source>
        <dbReference type="ARBA" id="ARBA00005860"/>
    </source>
</evidence>
<keyword evidence="5 8" id="KW-0862">Zinc</keyword>
<feature type="domain" description="EGF-like" evidence="9">
    <location>
        <begin position="324"/>
        <end position="352"/>
    </location>
</feature>
<dbReference type="CDD" id="cd00064">
    <property type="entry name" value="FU"/>
    <property type="match status" value="3"/>
</dbReference>
<dbReference type="SUPFAM" id="SSF57184">
    <property type="entry name" value="Growth factor receptor domain"/>
    <property type="match status" value="3"/>
</dbReference>
<dbReference type="OMA" id="HTKVEWV"/>
<dbReference type="EC" id="3.4.24.36" evidence="10"/>
<name>G0QTT3_ICHMU</name>
<evidence type="ECO:0000256" key="2">
    <source>
        <dbReference type="ARBA" id="ARBA00022670"/>
    </source>
</evidence>
<keyword evidence="11" id="KW-1185">Reference proteome</keyword>
<keyword evidence="6 8" id="KW-0482">Metalloprotease</keyword>
<comment type="cofactor">
    <cofactor evidence="8">
        <name>Zn(2+)</name>
        <dbReference type="ChEBI" id="CHEBI:29105"/>
    </cofactor>
    <text evidence="8">Binds 1 zinc ion per subunit.</text>
</comment>
<dbReference type="SMART" id="SM00261">
    <property type="entry name" value="FU"/>
    <property type="match status" value="7"/>
</dbReference>
<dbReference type="InterPro" id="IPR006212">
    <property type="entry name" value="Furin_repeat"/>
</dbReference>
<dbReference type="Gene3D" id="3.90.132.10">
    <property type="entry name" value="Leishmanolysin , domain 2"/>
    <property type="match status" value="1"/>
</dbReference>
<reference evidence="10 11" key="1">
    <citation type="submission" date="2011-07" db="EMBL/GenBank/DDBJ databases">
        <authorList>
            <person name="Coyne R."/>
            <person name="Brami D."/>
            <person name="Johnson J."/>
            <person name="Hostetler J."/>
            <person name="Hannick L."/>
            <person name="Clark T."/>
            <person name="Cassidy-Hanley D."/>
            <person name="Inman J."/>
        </authorList>
    </citation>
    <scope>NUCLEOTIDE SEQUENCE [LARGE SCALE GENOMIC DNA]</scope>
    <source>
        <strain evidence="10 11">G5</strain>
    </source>
</reference>
<evidence type="ECO:0000256" key="3">
    <source>
        <dbReference type="ARBA" id="ARBA00022723"/>
    </source>
</evidence>
<dbReference type="SMART" id="SM00181">
    <property type="entry name" value="EGF"/>
    <property type="match status" value="8"/>
</dbReference>
<dbReference type="GO" id="GO:0004222">
    <property type="term" value="F:metalloendopeptidase activity"/>
    <property type="evidence" value="ECO:0007669"/>
    <property type="project" value="InterPro"/>
</dbReference>
<dbReference type="EMBL" id="GL983873">
    <property type="protein sequence ID" value="EGR31372.1"/>
    <property type="molecule type" value="Genomic_DNA"/>
</dbReference>
<feature type="domain" description="EGF-like" evidence="9">
    <location>
        <begin position="648"/>
        <end position="679"/>
    </location>
</feature>
<feature type="active site" evidence="7">
    <location>
        <position position="29"/>
    </location>
</feature>
<evidence type="ECO:0000256" key="6">
    <source>
        <dbReference type="ARBA" id="ARBA00023049"/>
    </source>
</evidence>
<dbReference type="GO" id="GO:0006508">
    <property type="term" value="P:proteolysis"/>
    <property type="evidence" value="ECO:0007669"/>
    <property type="project" value="UniProtKB-KW"/>
</dbReference>
<feature type="domain" description="EGF-like" evidence="9">
    <location>
        <begin position="614"/>
        <end position="644"/>
    </location>
</feature>
<dbReference type="Gene3D" id="2.10.220.10">
    <property type="entry name" value="Hormone Receptor, Insulin-like Growth Factor Receptor 1, Chain A, domain 2"/>
    <property type="match status" value="4"/>
</dbReference>
<dbReference type="FunFam" id="3.90.132.10:FF:000001">
    <property type="entry name" value="leishmanolysin-like peptidase isoform X2"/>
    <property type="match status" value="1"/>
</dbReference>
<organism evidence="10 11">
    <name type="scientific">Ichthyophthirius multifiliis</name>
    <name type="common">White spot disease agent</name>
    <name type="synonym">Ich</name>
    <dbReference type="NCBI Taxonomy" id="5932"/>
    <lineage>
        <taxon>Eukaryota</taxon>
        <taxon>Sar</taxon>
        <taxon>Alveolata</taxon>
        <taxon>Ciliophora</taxon>
        <taxon>Intramacronucleata</taxon>
        <taxon>Oligohymenophorea</taxon>
        <taxon>Hymenostomatida</taxon>
        <taxon>Ophryoglenina</taxon>
        <taxon>Ichthyophthirius</taxon>
    </lineage>
</organism>
<dbReference type="Pfam" id="PF01457">
    <property type="entry name" value="Peptidase_M8"/>
    <property type="match status" value="2"/>
</dbReference>
<keyword evidence="2" id="KW-0645">Protease</keyword>
<feature type="domain" description="EGF-like" evidence="9">
    <location>
        <begin position="732"/>
        <end position="763"/>
    </location>
</feature>
<dbReference type="SUPFAM" id="SSF55486">
    <property type="entry name" value="Metalloproteases ('zincins'), catalytic domain"/>
    <property type="match status" value="1"/>
</dbReference>
<feature type="domain" description="EGF-like" evidence="9">
    <location>
        <begin position="564"/>
        <end position="596"/>
    </location>
</feature>
<proteinExistence type="inferred from homology"/>
<feature type="binding site" evidence="8">
    <location>
        <position position="28"/>
    </location>
    <ligand>
        <name>Zn(2+)</name>
        <dbReference type="ChEBI" id="CHEBI:29105"/>
        <note>catalytic</note>
    </ligand>
</feature>
<dbReference type="eggNOG" id="KOG2556">
    <property type="taxonomic scope" value="Eukaryota"/>
</dbReference>
<evidence type="ECO:0000256" key="8">
    <source>
        <dbReference type="PIRSR" id="PIRSR601577-2"/>
    </source>
</evidence>
<evidence type="ECO:0000259" key="9">
    <source>
        <dbReference type="SMART" id="SM00181"/>
    </source>
</evidence>
<sequence length="777" mass="85371">MYHLQQQLPNKKIIQQLQQRLRIETTIHETIHILGFSAASYKYWIDPDTQTFYGPTGASKIIGTQIIRNTTTTILYSPNVLKTSKKYYNCTSMKGMQLENTEGTGSYSSHWEKTIILNEIMQSETVITDASLSVLTASLLKDTGFYADINENFVSNIYWGRNRGCDFINNACRGINKYIEFVDSSVIKSCTFEFMGQGVGANPANLDGCYYVKAYSNKLCTNPDNNQLKINTYVNYRYEKYGYTSRCLNSTASSGQYIFSDTMRCHDIQCAPDYSYITIKFSQTNQEIQCTKEKMVVPVDTLNPKKGKITCPENFQNFCDFQPLCKNFCSQKGVCIRGFCICIQGQTGEDCSIQCPKYSENGVCVTSCSLGNYAGIDNTCRPTCFKGFYQNNGVCSQCHSSCSICTGPLANQCTACQFLTYLDGTSCVETCPSNKIPNEQTKLCESCSNGCLVCTSSTTCSQCDVSLNYVLSNGFCVKNMTCDSSCLACSGTATYCTKCSSPLFLDKVLAKCVVSTSCPSTTFANTTNQECTNCTLTGCTKCLNSSTCSTCAVGYRLVGSVCSNCTSPCLTCQSTSSTSCLSCELITQFLNGNSCVTTCPVGTYPDTFTKLCKACSLTGCSACSSATVCTTCTSEYTLISNTCVIPSLCTFPCQTCYSTDNTICTSCVSGYYLFYQNCFTTCPQETYLETSTGTCQWCQYGCLKCINNNVCIICDTANRWKLYINYCIEATDCYDPCKTCVSYKPTTCNSCQTGYYLSINQCLTLCPNGTKPTTGVC</sequence>
<dbReference type="OrthoDB" id="306714at2759"/>
<dbReference type="STRING" id="857967.G0QTT3"/>
<evidence type="ECO:0000256" key="4">
    <source>
        <dbReference type="ARBA" id="ARBA00022801"/>
    </source>
</evidence>
<dbReference type="EC" id="3.4.21.75" evidence="10"/>
<dbReference type="InParanoid" id="G0QTT3"/>
<dbReference type="PANTHER" id="PTHR10942">
    <property type="entry name" value="LEISHMANOLYSIN-LIKE PEPTIDASE"/>
    <property type="match status" value="1"/>
</dbReference>
<dbReference type="InterPro" id="IPR000742">
    <property type="entry name" value="EGF"/>
</dbReference>
<dbReference type="GO" id="GO:0007155">
    <property type="term" value="P:cell adhesion"/>
    <property type="evidence" value="ECO:0007669"/>
    <property type="project" value="InterPro"/>
</dbReference>
<dbReference type="GO" id="GO:0004252">
    <property type="term" value="F:serine-type endopeptidase activity"/>
    <property type="evidence" value="ECO:0007669"/>
    <property type="project" value="UniProtKB-EC"/>
</dbReference>
<dbReference type="Proteomes" id="UP000008983">
    <property type="component" value="Unassembled WGS sequence"/>
</dbReference>
<dbReference type="AlphaFoldDB" id="G0QTT3"/>
<keyword evidence="3 8" id="KW-0479">Metal-binding</keyword>
<protein>
    <submittedName>
        <fullName evidence="10">Leishmanolysin family protein, putative</fullName>
        <ecNumber evidence="10">3.4.21.75</ecNumber>
        <ecNumber evidence="10">3.4.24.36</ecNumber>
    </submittedName>
</protein>
<dbReference type="GO" id="GO:0005737">
    <property type="term" value="C:cytoplasm"/>
    <property type="evidence" value="ECO:0007669"/>
    <property type="project" value="TreeGrafter"/>
</dbReference>
<feature type="domain" description="EGF-like" evidence="9">
    <location>
        <begin position="446"/>
        <end position="477"/>
    </location>
</feature>
<keyword evidence="4 10" id="KW-0378">Hydrolase</keyword>